<dbReference type="Pfam" id="PF02589">
    <property type="entry name" value="LUD_dom"/>
    <property type="match status" value="1"/>
</dbReference>
<dbReference type="PANTHER" id="PTHR36179:SF2">
    <property type="entry name" value="LUD DOMAIN-CONTAINING PROTEIN"/>
    <property type="match status" value="1"/>
</dbReference>
<dbReference type="InterPro" id="IPR024185">
    <property type="entry name" value="FTHF_cligase-like_sf"/>
</dbReference>
<dbReference type="PIRSF" id="PIRSF020269">
    <property type="entry name" value="DUF1121"/>
    <property type="match status" value="1"/>
</dbReference>
<proteinExistence type="predicted"/>
<protein>
    <submittedName>
        <fullName evidence="2">Lactate utilization protein</fullName>
    </submittedName>
</protein>
<dbReference type="EMBL" id="QMIE01000004">
    <property type="protein sequence ID" value="TVM18435.1"/>
    <property type="molecule type" value="Genomic_DNA"/>
</dbReference>
<dbReference type="PANTHER" id="PTHR36179">
    <property type="entry name" value="LUD_DOM DOMAIN-CONTAINING PROTEIN"/>
    <property type="match status" value="1"/>
</dbReference>
<dbReference type="Gene3D" id="3.40.50.10420">
    <property type="entry name" value="NagB/RpiA/CoA transferase-like"/>
    <property type="match status" value="1"/>
</dbReference>
<evidence type="ECO:0000259" key="1">
    <source>
        <dbReference type="Pfam" id="PF02589"/>
    </source>
</evidence>
<sequence length="217" mass="24364">MDNYDNNYWTLRLDDCEKALTKNNFLVRRAETAEEAGRIVLDELLPATEAKTVSWGGSMTLKSLGIYDALSNDSQYETLNPYQPGLSREEMMEIRRRALLVDCYLLSTNALTQTGKLVNLDMTGNRVGALTFGPRHVIVVAGRNKLVADIEDALFRVKDRAAPPNAMRLDMKTPCVKTGFCEDCASPQRICNTWTITEKSFPKQRVKVVLVNQDLGI</sequence>
<name>A0A7M3MHE3_9BACT</name>
<keyword evidence="3" id="KW-1185">Reference proteome</keyword>
<gene>
    <name evidence="2" type="ORF">DPQ33_06740</name>
</gene>
<feature type="domain" description="LUD" evidence="1">
    <location>
        <begin position="16"/>
        <end position="211"/>
    </location>
</feature>
<dbReference type="Proteomes" id="UP000448292">
    <property type="component" value="Unassembled WGS sequence"/>
</dbReference>
<organism evidence="2 3">
    <name type="scientific">Oceanidesulfovibrio indonesiensis</name>
    <dbReference type="NCBI Taxonomy" id="54767"/>
    <lineage>
        <taxon>Bacteria</taxon>
        <taxon>Pseudomonadati</taxon>
        <taxon>Thermodesulfobacteriota</taxon>
        <taxon>Desulfovibrionia</taxon>
        <taxon>Desulfovibrionales</taxon>
        <taxon>Desulfovibrionaceae</taxon>
        <taxon>Oceanidesulfovibrio</taxon>
    </lineage>
</organism>
<comment type="caution">
    <text evidence="2">The sequence shown here is derived from an EMBL/GenBank/DDBJ whole genome shotgun (WGS) entry which is preliminary data.</text>
</comment>
<accession>A0A7M3MHE3</accession>
<dbReference type="AlphaFoldDB" id="A0A7M3MHE3"/>
<dbReference type="InterPro" id="IPR003741">
    <property type="entry name" value="LUD_dom"/>
</dbReference>
<dbReference type="RefSeq" id="WP_144302442.1">
    <property type="nucleotide sequence ID" value="NZ_QMIE01000004.1"/>
</dbReference>
<dbReference type="OrthoDB" id="9809147at2"/>
<reference evidence="2 3" key="1">
    <citation type="submission" date="2018-06" db="EMBL/GenBank/DDBJ databases">
        <title>Complete genome of Desulfovibrio indonesiensis P37SLT.</title>
        <authorList>
            <person name="Crispim J.S."/>
            <person name="Vidigal P.M.P."/>
            <person name="Silva L.C.F."/>
            <person name="Laguardia C.N."/>
            <person name="Araujo L.C."/>
            <person name="Dias R.S."/>
            <person name="Sousa M.P."/>
            <person name="Paula S.O."/>
            <person name="Silva C."/>
        </authorList>
    </citation>
    <scope>NUCLEOTIDE SEQUENCE [LARGE SCALE GENOMIC DNA]</scope>
    <source>
        <strain evidence="2 3">P37SLT</strain>
    </source>
</reference>
<dbReference type="InterPro" id="IPR009501">
    <property type="entry name" value="UCP020269"/>
</dbReference>
<evidence type="ECO:0000313" key="3">
    <source>
        <dbReference type="Proteomes" id="UP000448292"/>
    </source>
</evidence>
<evidence type="ECO:0000313" key="2">
    <source>
        <dbReference type="EMBL" id="TVM18435.1"/>
    </source>
</evidence>